<proteinExistence type="predicted"/>
<keyword evidence="1" id="KW-0472">Membrane</keyword>
<protein>
    <submittedName>
        <fullName evidence="2">Uncharacterized protein</fullName>
    </submittedName>
</protein>
<comment type="caution">
    <text evidence="2">The sequence shown here is derived from an EMBL/GenBank/DDBJ whole genome shotgun (WGS) entry which is preliminary data.</text>
</comment>
<dbReference type="EMBL" id="BMZQ01000001">
    <property type="protein sequence ID" value="GHD13035.1"/>
    <property type="molecule type" value="Genomic_DNA"/>
</dbReference>
<gene>
    <name evidence="2" type="ORF">GCM10016234_18100</name>
</gene>
<dbReference type="AlphaFoldDB" id="A0A8J3DWD8"/>
<keyword evidence="3" id="KW-1185">Reference proteome</keyword>
<evidence type="ECO:0000313" key="2">
    <source>
        <dbReference type="EMBL" id="GHD13035.1"/>
    </source>
</evidence>
<accession>A0A8J3DWD8</accession>
<dbReference type="Proteomes" id="UP000630142">
    <property type="component" value="Unassembled WGS sequence"/>
</dbReference>
<sequence>MRAMTMMMAVSVMTVAVAPVIMPRMIVIVFPFAVRMRLMRMVVVIVGVRHGRRLCSNSLVLHLAELALLFAGRVEVLGIEPGIIRSLQTRPLAV</sequence>
<name>A0A8J3DWD8_9HYPH</name>
<keyword evidence="1" id="KW-0812">Transmembrane</keyword>
<keyword evidence="1" id="KW-1133">Transmembrane helix</keyword>
<feature type="transmembrane region" description="Helical" evidence="1">
    <location>
        <begin position="6"/>
        <end position="34"/>
    </location>
</feature>
<reference evidence="2" key="2">
    <citation type="submission" date="2020-09" db="EMBL/GenBank/DDBJ databases">
        <authorList>
            <person name="Sun Q."/>
            <person name="Kim S."/>
        </authorList>
    </citation>
    <scope>NUCLEOTIDE SEQUENCE</scope>
    <source>
        <strain evidence="2">KCTC 42249</strain>
    </source>
</reference>
<evidence type="ECO:0000313" key="3">
    <source>
        <dbReference type="Proteomes" id="UP000630142"/>
    </source>
</evidence>
<reference evidence="2" key="1">
    <citation type="journal article" date="2014" name="Int. J. Syst. Evol. Microbiol.">
        <title>Complete genome sequence of Corynebacterium casei LMG S-19264T (=DSM 44701T), isolated from a smear-ripened cheese.</title>
        <authorList>
            <consortium name="US DOE Joint Genome Institute (JGI-PGF)"/>
            <person name="Walter F."/>
            <person name="Albersmeier A."/>
            <person name="Kalinowski J."/>
            <person name="Ruckert C."/>
        </authorList>
    </citation>
    <scope>NUCLEOTIDE SEQUENCE</scope>
    <source>
        <strain evidence="2">KCTC 42249</strain>
    </source>
</reference>
<organism evidence="2 3">
    <name type="scientific">Tianweitania populi</name>
    <dbReference type="NCBI Taxonomy" id="1607949"/>
    <lineage>
        <taxon>Bacteria</taxon>
        <taxon>Pseudomonadati</taxon>
        <taxon>Pseudomonadota</taxon>
        <taxon>Alphaproteobacteria</taxon>
        <taxon>Hyphomicrobiales</taxon>
        <taxon>Phyllobacteriaceae</taxon>
        <taxon>Tianweitania</taxon>
    </lineage>
</organism>
<evidence type="ECO:0000256" key="1">
    <source>
        <dbReference type="SAM" id="Phobius"/>
    </source>
</evidence>